<dbReference type="RefSeq" id="WP_134484538.1">
    <property type="nucleotide sequence ID" value="NZ_LR216287.1"/>
</dbReference>
<dbReference type="AlphaFoldDB" id="A0A484IAL3"/>
<organism evidence="1 2">
    <name type="scientific">Candidatus Nitrosocosmicus franklandianus</name>
    <dbReference type="NCBI Taxonomy" id="1798806"/>
    <lineage>
        <taxon>Archaea</taxon>
        <taxon>Nitrososphaerota</taxon>
        <taxon>Nitrososphaeria</taxon>
        <taxon>Nitrososphaerales</taxon>
        <taxon>Nitrososphaeraceae</taxon>
        <taxon>Candidatus Nitrosocosmicus</taxon>
    </lineage>
</organism>
<dbReference type="KEGG" id="nfn:NFRAN_1961"/>
<name>A0A484IAL3_9ARCH</name>
<sequence length="150" mass="16462">MKNKNAISKNKIGILSMMMITAVTLLFMASPTSIYAQESEAASAESTSREPIAIINEIRTLLTQANNQYAGQDFVGAEASVQTAYLDHYEYLEGPLAALDPELMEATEILIRETLIGAIQDRAPLTEVQSLINNVNTNLDQAEVLFQQQP</sequence>
<dbReference type="OrthoDB" id="10931at2157"/>
<reference evidence="1 2" key="1">
    <citation type="submission" date="2019-02" db="EMBL/GenBank/DDBJ databases">
        <authorList>
            <person name="Lehtovirta-Morley E L."/>
        </authorList>
    </citation>
    <scope>NUCLEOTIDE SEQUENCE [LARGE SCALE GENOMIC DNA]</scope>
    <source>
        <strain evidence="1">NFRAN1</strain>
    </source>
</reference>
<proteinExistence type="predicted"/>
<dbReference type="EMBL" id="LR216287">
    <property type="protein sequence ID" value="VFJ14283.1"/>
    <property type="molecule type" value="Genomic_DNA"/>
</dbReference>
<evidence type="ECO:0000313" key="2">
    <source>
        <dbReference type="Proteomes" id="UP000294299"/>
    </source>
</evidence>
<accession>A0A484IAL3</accession>
<dbReference type="GeneID" id="39421262"/>
<protein>
    <submittedName>
        <fullName evidence="1">Uncharacterized protein</fullName>
    </submittedName>
</protein>
<dbReference type="Proteomes" id="UP000294299">
    <property type="component" value="Chromosome NFRAN"/>
</dbReference>
<gene>
    <name evidence="1" type="ORF">NFRAN_1961</name>
</gene>
<keyword evidence="2" id="KW-1185">Reference proteome</keyword>
<evidence type="ECO:0000313" key="1">
    <source>
        <dbReference type="EMBL" id="VFJ14283.1"/>
    </source>
</evidence>